<comment type="caution">
    <text evidence="2">The sequence shown here is derived from an EMBL/GenBank/DDBJ whole genome shotgun (WGS) entry which is preliminary data.</text>
</comment>
<organism evidence="2 3">
    <name type="scientific">Aestuariispira insulae</name>
    <dbReference type="NCBI Taxonomy" id="1461337"/>
    <lineage>
        <taxon>Bacteria</taxon>
        <taxon>Pseudomonadati</taxon>
        <taxon>Pseudomonadota</taxon>
        <taxon>Alphaproteobacteria</taxon>
        <taxon>Rhodospirillales</taxon>
        <taxon>Kiloniellaceae</taxon>
        <taxon>Aestuariispira</taxon>
    </lineage>
</organism>
<accession>A0A3D9H6Q8</accession>
<feature type="domain" description="GST N-terminal" evidence="1">
    <location>
        <begin position="4"/>
        <end position="86"/>
    </location>
</feature>
<dbReference type="GO" id="GO:0006559">
    <property type="term" value="P:L-phenylalanine catabolic process"/>
    <property type="evidence" value="ECO:0007669"/>
    <property type="project" value="TreeGrafter"/>
</dbReference>
<gene>
    <name evidence="2" type="ORF">DFP90_11336</name>
</gene>
<dbReference type="Gene3D" id="1.20.1050.10">
    <property type="match status" value="1"/>
</dbReference>
<dbReference type="SUPFAM" id="SSF52833">
    <property type="entry name" value="Thioredoxin-like"/>
    <property type="match status" value="1"/>
</dbReference>
<dbReference type="InterPro" id="IPR036282">
    <property type="entry name" value="Glutathione-S-Trfase_C_sf"/>
</dbReference>
<dbReference type="AlphaFoldDB" id="A0A3D9H6Q8"/>
<dbReference type="Gene3D" id="3.40.30.10">
    <property type="entry name" value="Glutaredoxin"/>
    <property type="match status" value="1"/>
</dbReference>
<name>A0A3D9H6Q8_9PROT</name>
<dbReference type="GO" id="GO:0004364">
    <property type="term" value="F:glutathione transferase activity"/>
    <property type="evidence" value="ECO:0007669"/>
    <property type="project" value="TreeGrafter"/>
</dbReference>
<dbReference type="Proteomes" id="UP000256845">
    <property type="component" value="Unassembled WGS sequence"/>
</dbReference>
<dbReference type="GO" id="GO:0006749">
    <property type="term" value="P:glutathione metabolic process"/>
    <property type="evidence" value="ECO:0007669"/>
    <property type="project" value="TreeGrafter"/>
</dbReference>
<dbReference type="GO" id="GO:0016034">
    <property type="term" value="F:maleylacetoacetate isomerase activity"/>
    <property type="evidence" value="ECO:0007669"/>
    <property type="project" value="TreeGrafter"/>
</dbReference>
<evidence type="ECO:0000259" key="1">
    <source>
        <dbReference type="PROSITE" id="PS50404"/>
    </source>
</evidence>
<proteinExistence type="predicted"/>
<dbReference type="SUPFAM" id="SSF47616">
    <property type="entry name" value="GST C-terminal domain-like"/>
    <property type="match status" value="1"/>
</dbReference>
<evidence type="ECO:0000313" key="3">
    <source>
        <dbReference type="Proteomes" id="UP000256845"/>
    </source>
</evidence>
<keyword evidence="3" id="KW-1185">Reference proteome</keyword>
<sequence>MTANLLILGNKRYSSWSLRGWLTLRWAEIPFEEAVIPLQKSDTSERILSFGSGYPAKVPTLLKDGHAIWDSLALMEFAAEKAPEKNLWPADAVRRAHARSISAEMHAGFPDLRNEMPMDLGRIGVPKPVSTGAKNDIARILAIWNDCRMAYQDDGPYLFGTLSLADAAFAPVVARFKGYGIETDPVCSTYMEAIWTLPTFQEWRNAAEKEEWILSFD</sequence>
<protein>
    <submittedName>
        <fullName evidence="2">Glutathione S-transferase</fullName>
    </submittedName>
</protein>
<dbReference type="EMBL" id="QRDW01000013">
    <property type="protein sequence ID" value="RED44831.1"/>
    <property type="molecule type" value="Genomic_DNA"/>
</dbReference>
<dbReference type="Pfam" id="PF13409">
    <property type="entry name" value="GST_N_2"/>
    <property type="match status" value="1"/>
</dbReference>
<reference evidence="2 3" key="1">
    <citation type="submission" date="2018-07" db="EMBL/GenBank/DDBJ databases">
        <title>Genomic Encyclopedia of Type Strains, Phase III (KMG-III): the genomes of soil and plant-associated and newly described type strains.</title>
        <authorList>
            <person name="Whitman W."/>
        </authorList>
    </citation>
    <scope>NUCLEOTIDE SEQUENCE [LARGE SCALE GENOMIC DNA]</scope>
    <source>
        <strain evidence="2 3">CECT 8488</strain>
    </source>
</reference>
<dbReference type="PANTHER" id="PTHR42673:SF4">
    <property type="entry name" value="MALEYLACETOACETATE ISOMERASE"/>
    <property type="match status" value="1"/>
</dbReference>
<evidence type="ECO:0000313" key="2">
    <source>
        <dbReference type="EMBL" id="RED44831.1"/>
    </source>
</evidence>
<dbReference type="Pfam" id="PF13410">
    <property type="entry name" value="GST_C_2"/>
    <property type="match status" value="1"/>
</dbReference>
<dbReference type="CDD" id="cd03194">
    <property type="entry name" value="GST_C_3"/>
    <property type="match status" value="1"/>
</dbReference>
<dbReference type="PANTHER" id="PTHR42673">
    <property type="entry name" value="MALEYLACETOACETATE ISOMERASE"/>
    <property type="match status" value="1"/>
</dbReference>
<dbReference type="InterPro" id="IPR004045">
    <property type="entry name" value="Glutathione_S-Trfase_N"/>
</dbReference>
<dbReference type="PROSITE" id="PS50404">
    <property type="entry name" value="GST_NTER"/>
    <property type="match status" value="1"/>
</dbReference>
<dbReference type="OrthoDB" id="9799538at2"/>
<dbReference type="InterPro" id="IPR036249">
    <property type="entry name" value="Thioredoxin-like_sf"/>
</dbReference>
<keyword evidence="2" id="KW-0808">Transferase</keyword>
<dbReference type="RefSeq" id="WP_115938819.1">
    <property type="nucleotide sequence ID" value="NZ_QRDW01000013.1"/>
</dbReference>